<reference evidence="3 4" key="1">
    <citation type="journal article" date="2018" name="Mol. Biol. Evol.">
        <title>Broad Genomic Sampling Reveals a Smut Pathogenic Ancestry of the Fungal Clade Ustilaginomycotina.</title>
        <authorList>
            <person name="Kijpornyongpan T."/>
            <person name="Mondo S.J."/>
            <person name="Barry K."/>
            <person name="Sandor L."/>
            <person name="Lee J."/>
            <person name="Lipzen A."/>
            <person name="Pangilinan J."/>
            <person name="LaButti K."/>
            <person name="Hainaut M."/>
            <person name="Henrissat B."/>
            <person name="Grigoriev I.V."/>
            <person name="Spatafora J.W."/>
            <person name="Aime M.C."/>
        </authorList>
    </citation>
    <scope>NUCLEOTIDE SEQUENCE [LARGE SCALE GENOMIC DNA]</scope>
    <source>
        <strain evidence="3 4">MCA 4198</strain>
    </source>
</reference>
<organism evidence="3 4">
    <name type="scientific">Acaromyces ingoldii</name>
    <dbReference type="NCBI Taxonomy" id="215250"/>
    <lineage>
        <taxon>Eukaryota</taxon>
        <taxon>Fungi</taxon>
        <taxon>Dikarya</taxon>
        <taxon>Basidiomycota</taxon>
        <taxon>Ustilaginomycotina</taxon>
        <taxon>Exobasidiomycetes</taxon>
        <taxon>Exobasidiales</taxon>
        <taxon>Cryptobasidiaceae</taxon>
        <taxon>Acaromyces</taxon>
    </lineage>
</organism>
<evidence type="ECO:0000256" key="1">
    <source>
        <dbReference type="SAM" id="MobiDB-lite"/>
    </source>
</evidence>
<accession>A0A316YSS4</accession>
<dbReference type="AlphaFoldDB" id="A0A316YSS4"/>
<feature type="region of interest" description="Disordered" evidence="1">
    <location>
        <begin position="49"/>
        <end position="68"/>
    </location>
</feature>
<sequence length="226" mass="24689">MLPSLLVALAALASSARPFPLEAHTLERRQQVIPVNVSWDKQGLPTANVVDGDGNSGNTYNGDPSNGEGLISCDRSRYSFTLNIEQKNVDPENTYRLFLGQTRYGSQGAFIPGDKLFVDRTYNASQMTQRTDGLGPDGTGVALYFPMYPGDTKSELVFHPWVLSKDNTDEGFVLPGQFAVVGHVYRANGSEVGPYPNYGNITFWPGVWLFMLEASAQGLSTRQCGP</sequence>
<protein>
    <submittedName>
        <fullName evidence="3">Uncharacterized protein</fullName>
    </submittedName>
</protein>
<keyword evidence="2" id="KW-0732">Signal</keyword>
<dbReference type="GeneID" id="37045430"/>
<dbReference type="EMBL" id="KZ819635">
    <property type="protein sequence ID" value="PWN92600.1"/>
    <property type="molecule type" value="Genomic_DNA"/>
</dbReference>
<gene>
    <name evidence="3" type="ORF">FA10DRAFT_279079</name>
</gene>
<feature type="signal peptide" evidence="2">
    <location>
        <begin position="1"/>
        <end position="18"/>
    </location>
</feature>
<evidence type="ECO:0000313" key="3">
    <source>
        <dbReference type="EMBL" id="PWN92600.1"/>
    </source>
</evidence>
<dbReference type="RefSeq" id="XP_025379798.1">
    <property type="nucleotide sequence ID" value="XM_025523514.1"/>
</dbReference>
<dbReference type="Proteomes" id="UP000245768">
    <property type="component" value="Unassembled WGS sequence"/>
</dbReference>
<name>A0A316YSS4_9BASI</name>
<feature type="chain" id="PRO_5016310734" evidence="2">
    <location>
        <begin position="19"/>
        <end position="226"/>
    </location>
</feature>
<dbReference type="InParanoid" id="A0A316YSS4"/>
<keyword evidence="4" id="KW-1185">Reference proteome</keyword>
<evidence type="ECO:0000256" key="2">
    <source>
        <dbReference type="SAM" id="SignalP"/>
    </source>
</evidence>
<evidence type="ECO:0000313" key="4">
    <source>
        <dbReference type="Proteomes" id="UP000245768"/>
    </source>
</evidence>
<proteinExistence type="predicted"/>